<dbReference type="EMBL" id="MH598806">
    <property type="protein sequence ID" value="AXH71383.1"/>
    <property type="molecule type" value="Genomic_DNA"/>
</dbReference>
<sequence length="454" mass="50786">MAIRYQSGFIGSQTVSRESEATALVDGLNTFARGFDTFAKAKGEKITEKTTQEAEKAARLDNLKSYQDGVDSGKLDATQSEFWISVYDNIKGQNAGAEYKTKKALAYNEWWAENVENDDLDGSLYSAWSSEFDSQYIDANKDQSSFFLKGLDGYIRATNQQLAGNYASSNGLKLKTKGKNNLIEALESVVGTDEVTTKIAELDVKTNLSRFLDKEEFNGAVIQAYKNKIARLALKGDPTADYDTALDLVDELIGFKRTNGSKIVNGKSVEELNNLKQTLEMEEIQHQGLIKKVSDTVVVQDWYKQEERVLTKKAGFDFVTGVGEQDGLERANLAKDEYSKRVKAWMKINGDQPIEYQKAFLSELKTDLMNKYDDQDIQTLTMYNSRTNNFNIKREAATIASDIALHQQDPNDERLMEDYGTIAKLNGYVDANGNVTPKTIGDLLVDLDKLYGSN</sequence>
<reference evidence="1 2" key="1">
    <citation type="journal article" date="2019" name="Environ. Microbiol.">
        <title>Pelagiphages in the Podoviridae family integrate into host genomes.</title>
        <authorList>
            <person name="Zhao Y."/>
            <person name="Qin F."/>
            <person name="Zhang R."/>
            <person name="Giovannoni S.J."/>
            <person name="Zhang Z."/>
            <person name="Sun J."/>
            <person name="Du S."/>
            <person name="Rensing C."/>
        </authorList>
    </citation>
    <scope>NUCLEOTIDE SEQUENCE [LARGE SCALE GENOMIC DNA]</scope>
</reference>
<name>A0AC59HCA1_9CAUD</name>
<organism evidence="1 2">
    <name type="scientific">Pelagibacter phage HTVC119P</name>
    <dbReference type="NCBI Taxonomy" id="2283020"/>
    <lineage>
        <taxon>Viruses</taxon>
        <taxon>Duplodnaviria</taxon>
        <taxon>Heunggongvirae</taxon>
        <taxon>Uroviricota</taxon>
        <taxon>Caudoviricetes</taxon>
        <taxon>Autographivirales</taxon>
        <taxon>Votkovvirus</taxon>
    </lineage>
</organism>
<gene>
    <name evidence="1" type="ORF">P119_gp34</name>
</gene>
<protein>
    <submittedName>
        <fullName evidence="1">Uncharacterized protein</fullName>
    </submittedName>
</protein>
<evidence type="ECO:0000313" key="2">
    <source>
        <dbReference type="Proteomes" id="UP000317351"/>
    </source>
</evidence>
<accession>A0AC59HCA1</accession>
<dbReference type="Proteomes" id="UP000317351">
    <property type="component" value="Segment"/>
</dbReference>
<evidence type="ECO:0000313" key="1">
    <source>
        <dbReference type="EMBL" id="AXH71383.1"/>
    </source>
</evidence>
<proteinExistence type="predicted"/>